<organism evidence="1">
    <name type="scientific">Siphoviridae sp. ct5jB2</name>
    <dbReference type="NCBI Taxonomy" id="2825337"/>
    <lineage>
        <taxon>Viruses</taxon>
        <taxon>Duplodnaviria</taxon>
        <taxon>Heunggongvirae</taxon>
        <taxon>Uroviricota</taxon>
        <taxon>Caudoviricetes</taxon>
    </lineage>
</organism>
<protein>
    <submittedName>
        <fullName evidence="1">Uncharacterized protein</fullName>
    </submittedName>
</protein>
<name>A0A8S5TTS8_9CAUD</name>
<sequence>MERCEIIMYTVENLEMMGSVYAQLTQLKGFNDPFQGQCDMFPMRSITTMIKRTMPYISDELNQEIGKLMDMLDVDEMDELINKPVSMELRMNFWKGYNKKV</sequence>
<proteinExistence type="predicted"/>
<accession>A0A8S5TTS8</accession>
<dbReference type="EMBL" id="BK015927">
    <property type="protein sequence ID" value="DAF85592.1"/>
    <property type="molecule type" value="Genomic_DNA"/>
</dbReference>
<reference evidence="1" key="1">
    <citation type="journal article" date="2021" name="Proc. Natl. Acad. Sci. U.S.A.">
        <title>A Catalog of Tens of Thousands of Viruses from Human Metagenomes Reveals Hidden Associations with Chronic Diseases.</title>
        <authorList>
            <person name="Tisza M.J."/>
            <person name="Buck C.B."/>
        </authorList>
    </citation>
    <scope>NUCLEOTIDE SEQUENCE</scope>
    <source>
        <strain evidence="1">Ct5jB2</strain>
    </source>
</reference>
<evidence type="ECO:0000313" key="1">
    <source>
        <dbReference type="EMBL" id="DAF85592.1"/>
    </source>
</evidence>